<accession>A0AAD8QVP4</accession>
<dbReference type="AlphaFoldDB" id="A0AAD8QVP4"/>
<protein>
    <recommendedName>
        <fullName evidence="1">Serine-threonine/tyrosine-protein kinase catalytic domain-containing protein</fullName>
    </recommendedName>
</protein>
<dbReference type="GO" id="GO:0004672">
    <property type="term" value="F:protein kinase activity"/>
    <property type="evidence" value="ECO:0007669"/>
    <property type="project" value="InterPro"/>
</dbReference>
<keyword evidence="3" id="KW-1185">Reference proteome</keyword>
<organism evidence="2 3">
    <name type="scientific">Lolium multiflorum</name>
    <name type="common">Italian ryegrass</name>
    <name type="synonym">Lolium perenne subsp. multiflorum</name>
    <dbReference type="NCBI Taxonomy" id="4521"/>
    <lineage>
        <taxon>Eukaryota</taxon>
        <taxon>Viridiplantae</taxon>
        <taxon>Streptophyta</taxon>
        <taxon>Embryophyta</taxon>
        <taxon>Tracheophyta</taxon>
        <taxon>Spermatophyta</taxon>
        <taxon>Magnoliopsida</taxon>
        <taxon>Liliopsida</taxon>
        <taxon>Poales</taxon>
        <taxon>Poaceae</taxon>
        <taxon>BOP clade</taxon>
        <taxon>Pooideae</taxon>
        <taxon>Poodae</taxon>
        <taxon>Poeae</taxon>
        <taxon>Poeae Chloroplast Group 2 (Poeae type)</taxon>
        <taxon>Loliodinae</taxon>
        <taxon>Loliinae</taxon>
        <taxon>Lolium</taxon>
    </lineage>
</organism>
<name>A0AAD8QVP4_LOLMU</name>
<proteinExistence type="predicted"/>
<sequence>MEEADAEAIRALYHGLVGTGKLREEELSSFRRHFDRLPSSYLTTRYMWPGPDDVLLDRMVLADADANKRIAAHARFIQRVRLPYDDDGFGGGPPDEQPTLPELRQEELLVHEIIFASRDKPGLLSQSNRREGGGVRAPIGAAYKYLKPGMEFQVFTMPSQIGKEWEEALPPSTPSAYNDLRRRIYERLVAAGKQGESDPSSFRDMLYAHFDNLPYSYLMDFGVDKAEDVLLHRRVLDEAANSNRPVFEARFLEVPYDDMMPLQAALAVRQGFRLEIPPSVHPGLSGLVELCWDEDPDARPVFAEIIGRLEEISRQVQAELEFIKTLFCTNNRSGLAGAAQGKPSTF</sequence>
<reference evidence="2" key="1">
    <citation type="submission" date="2023-07" db="EMBL/GenBank/DDBJ databases">
        <title>A chromosome-level genome assembly of Lolium multiflorum.</title>
        <authorList>
            <person name="Chen Y."/>
            <person name="Copetti D."/>
            <person name="Kolliker R."/>
            <person name="Studer B."/>
        </authorList>
    </citation>
    <scope>NUCLEOTIDE SEQUENCE</scope>
    <source>
        <strain evidence="2">02402/16</strain>
        <tissue evidence="2">Leaf</tissue>
    </source>
</reference>
<dbReference type="Proteomes" id="UP001231189">
    <property type="component" value="Unassembled WGS sequence"/>
</dbReference>
<dbReference type="Gene3D" id="1.10.510.10">
    <property type="entry name" value="Transferase(Phosphotransferase) domain 1"/>
    <property type="match status" value="1"/>
</dbReference>
<gene>
    <name evidence="2" type="ORF">QYE76_033663</name>
</gene>
<dbReference type="InterPro" id="IPR001245">
    <property type="entry name" value="Ser-Thr/Tyr_kinase_cat_dom"/>
</dbReference>
<evidence type="ECO:0000313" key="2">
    <source>
        <dbReference type="EMBL" id="KAK1609990.1"/>
    </source>
</evidence>
<dbReference type="SUPFAM" id="SSF56112">
    <property type="entry name" value="Protein kinase-like (PK-like)"/>
    <property type="match status" value="1"/>
</dbReference>
<evidence type="ECO:0000259" key="1">
    <source>
        <dbReference type="Pfam" id="PF07714"/>
    </source>
</evidence>
<feature type="domain" description="Serine-threonine/tyrosine-protein kinase catalytic" evidence="1">
    <location>
        <begin position="253"/>
        <end position="309"/>
    </location>
</feature>
<dbReference type="InterPro" id="IPR011009">
    <property type="entry name" value="Kinase-like_dom_sf"/>
</dbReference>
<evidence type="ECO:0000313" key="3">
    <source>
        <dbReference type="Proteomes" id="UP001231189"/>
    </source>
</evidence>
<dbReference type="EMBL" id="JAUUTY010000007">
    <property type="protein sequence ID" value="KAK1609990.1"/>
    <property type="molecule type" value="Genomic_DNA"/>
</dbReference>
<dbReference type="Pfam" id="PF07714">
    <property type="entry name" value="PK_Tyr_Ser-Thr"/>
    <property type="match status" value="1"/>
</dbReference>
<comment type="caution">
    <text evidence="2">The sequence shown here is derived from an EMBL/GenBank/DDBJ whole genome shotgun (WGS) entry which is preliminary data.</text>
</comment>